<evidence type="ECO:0000259" key="14">
    <source>
        <dbReference type="SMART" id="SM00642"/>
    </source>
</evidence>
<comment type="caution">
    <text evidence="15">The sequence shown here is derived from an EMBL/GenBank/DDBJ whole genome shotgun (WGS) entry which is preliminary data.</text>
</comment>
<keyword evidence="9" id="KW-0325">Glycoprotein</keyword>
<dbReference type="SUPFAM" id="SSF51445">
    <property type="entry name" value="(Trans)glycosidases"/>
    <property type="match status" value="1"/>
</dbReference>
<dbReference type="Pfam" id="PF00128">
    <property type="entry name" value="Alpha-amylase"/>
    <property type="match status" value="1"/>
</dbReference>
<keyword evidence="8" id="KW-1015">Disulfide bond</keyword>
<dbReference type="GO" id="GO:0016052">
    <property type="term" value="P:carbohydrate catabolic process"/>
    <property type="evidence" value="ECO:0007669"/>
    <property type="project" value="InterPro"/>
</dbReference>
<protein>
    <recommendedName>
        <fullName evidence="4">alpha-amylase</fullName>
        <ecNumber evidence="4">3.2.1.1</ecNumber>
    </recommendedName>
</protein>
<keyword evidence="6" id="KW-0378">Hydrolase</keyword>
<evidence type="ECO:0000256" key="7">
    <source>
        <dbReference type="ARBA" id="ARBA00022837"/>
    </source>
</evidence>
<dbReference type="CDD" id="cd11319">
    <property type="entry name" value="AmyAc_euk_AmyA"/>
    <property type="match status" value="1"/>
</dbReference>
<proteinExistence type="inferred from homology"/>
<keyword evidence="5" id="KW-0479">Metal-binding</keyword>
<dbReference type="EC" id="3.2.1.1" evidence="4"/>
<gene>
    <name evidence="15" type="ORF">CFD26_102033</name>
</gene>
<dbReference type="SMART" id="SM00642">
    <property type="entry name" value="Aamy"/>
    <property type="match status" value="1"/>
</dbReference>
<dbReference type="InterPro" id="IPR013780">
    <property type="entry name" value="Glyco_hydro_b"/>
</dbReference>
<keyword evidence="13" id="KW-0812">Transmembrane</keyword>
<evidence type="ECO:0000256" key="2">
    <source>
        <dbReference type="ARBA" id="ARBA00001913"/>
    </source>
</evidence>
<dbReference type="PANTHER" id="PTHR10357:SF208">
    <property type="entry name" value="ALPHA-AMYLASE"/>
    <property type="match status" value="1"/>
</dbReference>
<evidence type="ECO:0000313" key="15">
    <source>
        <dbReference type="EMBL" id="RLL94420.1"/>
    </source>
</evidence>
<reference evidence="15 16" key="1">
    <citation type="submission" date="2018-08" db="EMBL/GenBank/DDBJ databases">
        <title>Draft genome sequences of two Aspergillus turcosus clinical strains isolated from bronchoalveolar lavage fluid: one azole-susceptible and the other azole-resistant.</title>
        <authorList>
            <person name="Parent-Michaud M."/>
            <person name="Dufresne P.J."/>
            <person name="Fournier E."/>
            <person name="Martineau C."/>
            <person name="Moreira S."/>
            <person name="Perkins V."/>
            <person name="De Repentigny L."/>
            <person name="Dufresne S.F."/>
        </authorList>
    </citation>
    <scope>NUCLEOTIDE SEQUENCE [LARGE SCALE GENOMIC DNA]</scope>
    <source>
        <strain evidence="15">HMR AF 1038</strain>
    </source>
</reference>
<comment type="catalytic activity">
    <reaction evidence="1">
        <text>Endohydrolysis of (1-&gt;4)-alpha-D-glucosidic linkages in polysaccharides containing three or more (1-&gt;4)-alpha-linked D-glucose units.</text>
        <dbReference type="EC" id="3.2.1.1"/>
    </reaction>
</comment>
<keyword evidence="13" id="KW-1133">Transmembrane helix</keyword>
<organism evidence="15 16">
    <name type="scientific">Aspergillus turcosus</name>
    <dbReference type="NCBI Taxonomy" id="1245748"/>
    <lineage>
        <taxon>Eukaryota</taxon>
        <taxon>Fungi</taxon>
        <taxon>Dikarya</taxon>
        <taxon>Ascomycota</taxon>
        <taxon>Pezizomycotina</taxon>
        <taxon>Eurotiomycetes</taxon>
        <taxon>Eurotiomycetidae</taxon>
        <taxon>Eurotiales</taxon>
        <taxon>Aspergillaceae</taxon>
        <taxon>Aspergillus</taxon>
        <taxon>Aspergillus subgen. Fumigati</taxon>
    </lineage>
</organism>
<evidence type="ECO:0000256" key="5">
    <source>
        <dbReference type="ARBA" id="ARBA00022723"/>
    </source>
</evidence>
<dbReference type="InterPro" id="IPR006047">
    <property type="entry name" value="GH13_cat_dom"/>
</dbReference>
<evidence type="ECO:0000313" key="16">
    <source>
        <dbReference type="Proteomes" id="UP000215289"/>
    </source>
</evidence>
<feature type="compositionally biased region" description="Low complexity" evidence="12">
    <location>
        <begin position="616"/>
        <end position="628"/>
    </location>
</feature>
<evidence type="ECO:0000256" key="9">
    <source>
        <dbReference type="ARBA" id="ARBA00023180"/>
    </source>
</evidence>
<dbReference type="InterPro" id="IPR015340">
    <property type="entry name" value="A_amylase_C_dom"/>
</dbReference>
<keyword evidence="7" id="KW-0106">Calcium</keyword>
<dbReference type="Proteomes" id="UP000215289">
    <property type="component" value="Unassembled WGS sequence"/>
</dbReference>
<keyword evidence="11" id="KW-0326">Glycosidase</keyword>
<dbReference type="PANTHER" id="PTHR10357">
    <property type="entry name" value="ALPHA-AMYLASE FAMILY MEMBER"/>
    <property type="match status" value="1"/>
</dbReference>
<dbReference type="Gene3D" id="3.20.20.80">
    <property type="entry name" value="Glycosidases"/>
    <property type="match status" value="1"/>
</dbReference>
<dbReference type="GO" id="GO:0004556">
    <property type="term" value="F:alpha-amylase activity"/>
    <property type="evidence" value="ECO:0007669"/>
    <property type="project" value="UniProtKB-EC"/>
</dbReference>
<dbReference type="AlphaFoldDB" id="A0A229X0Q8"/>
<dbReference type="OrthoDB" id="204980at2759"/>
<dbReference type="FunFam" id="3.20.20.80:FF:000120">
    <property type="entry name" value="Alpha-amylase A"/>
    <property type="match status" value="1"/>
</dbReference>
<dbReference type="GO" id="GO:0005509">
    <property type="term" value="F:calcium ion binding"/>
    <property type="evidence" value="ECO:0007669"/>
    <property type="project" value="InterPro"/>
</dbReference>
<dbReference type="EMBL" id="NIDN02000206">
    <property type="protein sequence ID" value="RLL94420.1"/>
    <property type="molecule type" value="Genomic_DNA"/>
</dbReference>
<name>A0A229X0Q8_9EURO</name>
<comment type="cofactor">
    <cofactor evidence="2">
        <name>Ca(2+)</name>
        <dbReference type="ChEBI" id="CHEBI:29108"/>
    </cofactor>
</comment>
<evidence type="ECO:0000256" key="8">
    <source>
        <dbReference type="ARBA" id="ARBA00023157"/>
    </source>
</evidence>
<evidence type="ECO:0000256" key="10">
    <source>
        <dbReference type="ARBA" id="ARBA00023277"/>
    </source>
</evidence>
<accession>A0A229X0Q8</accession>
<comment type="similarity">
    <text evidence="3">Belongs to the glycosyl hydrolase 13 family.</text>
</comment>
<sequence>MSYVTENTKWMSDQITGNTKDLLARFYELADSRQSDAGQLMATEVFSEDAEIFTPAGTYKGFTEISKSRDNAWATVTSRKHTLSKVFAGRGDKGTEELVVFGSVRMTLSKGESNDSAFMALMKLGSSASSATQPRIRSMEVYAQVMTDRFARPNGSSDAPCDPTRYCGGSWTGIIDKLDYIQDLGFTAIQISPVVENIPGDTKYGEAYHGYWPKNLYALNEHFGTADDLRKLVSEVHRRDMYLIVDIVINDMAQAVNGSMEDDPSLKIDYSQLFPFDDEKYYHPFCAITDWTDPEIYQNCWFAVEGVALPDLKTEDPTVVTMIGDWIKQFVGNYSVDGLRIDAAMHMNDDYVASFSKAAGLFTLGEVSNGDTGLVCKYQDLVSGTLNYPLYYPLIQAFTAGNMLGLAESIRTVQKDCKDFTLLATFVENHDLPRFASLINDTTLAKNAMAFNILSDGIPFVYQGQEQHMQGNYTPFNRGALWTTNYDTTGPLFNLTATLNKLRNHAISIDNRYVTNHSIELHLDNSTYAARKGPEGVQIVSIFSNQGSNGGKYQLALKDAYAPGTEVMEVLGCSKLTANDVGNLTIEMDAGEPRVFFPVAQLNGSGLCGFEKQKTASSSNNSAQPANNKAKDKDKKSSANIIIVPCPIILVSGAALAVMHWFL</sequence>
<evidence type="ECO:0000256" key="6">
    <source>
        <dbReference type="ARBA" id="ARBA00022801"/>
    </source>
</evidence>
<feature type="transmembrane region" description="Helical" evidence="13">
    <location>
        <begin position="639"/>
        <end position="662"/>
    </location>
</feature>
<evidence type="ECO:0000256" key="4">
    <source>
        <dbReference type="ARBA" id="ARBA00012595"/>
    </source>
</evidence>
<dbReference type="Pfam" id="PF09260">
    <property type="entry name" value="A_amylase_dom_C"/>
    <property type="match status" value="1"/>
</dbReference>
<feature type="domain" description="Glycosyl hydrolase family 13 catalytic" evidence="14">
    <location>
        <begin position="144"/>
        <end position="503"/>
    </location>
</feature>
<dbReference type="STRING" id="1245748.A0A229X0Q8"/>
<dbReference type="SUPFAM" id="SSF51011">
    <property type="entry name" value="Glycosyl hydrolase domain"/>
    <property type="match status" value="1"/>
</dbReference>
<dbReference type="InterPro" id="IPR017853">
    <property type="entry name" value="GH"/>
</dbReference>
<keyword evidence="13" id="KW-0472">Membrane</keyword>
<evidence type="ECO:0000256" key="1">
    <source>
        <dbReference type="ARBA" id="ARBA00000548"/>
    </source>
</evidence>
<evidence type="ECO:0000256" key="3">
    <source>
        <dbReference type="ARBA" id="ARBA00008061"/>
    </source>
</evidence>
<dbReference type="Gene3D" id="2.60.40.1180">
    <property type="entry name" value="Golgi alpha-mannosidase II"/>
    <property type="match status" value="1"/>
</dbReference>
<evidence type="ECO:0000256" key="12">
    <source>
        <dbReference type="SAM" id="MobiDB-lite"/>
    </source>
</evidence>
<evidence type="ECO:0000256" key="13">
    <source>
        <dbReference type="SAM" id="Phobius"/>
    </source>
</evidence>
<keyword evidence="16" id="KW-1185">Reference proteome</keyword>
<keyword evidence="10" id="KW-0119">Carbohydrate metabolism</keyword>
<feature type="region of interest" description="Disordered" evidence="12">
    <location>
        <begin position="613"/>
        <end position="632"/>
    </location>
</feature>
<evidence type="ECO:0000256" key="11">
    <source>
        <dbReference type="ARBA" id="ARBA00023295"/>
    </source>
</evidence>